<dbReference type="PROSITE" id="PS51257">
    <property type="entry name" value="PROKAR_LIPOPROTEIN"/>
    <property type="match status" value="1"/>
</dbReference>
<accession>A0A6J7WGB3</accession>
<keyword evidence="1" id="KW-0812">Transmembrane</keyword>
<keyword evidence="1" id="KW-0472">Membrane</keyword>
<keyword evidence="1" id="KW-1133">Transmembrane helix</keyword>
<feature type="transmembrane region" description="Helical" evidence="1">
    <location>
        <begin position="20"/>
        <end position="39"/>
    </location>
</feature>
<evidence type="ECO:0000256" key="1">
    <source>
        <dbReference type="SAM" id="Phobius"/>
    </source>
</evidence>
<dbReference type="EMBL" id="LR798207">
    <property type="protein sequence ID" value="CAB5178747.1"/>
    <property type="molecule type" value="Genomic_DNA"/>
</dbReference>
<organism evidence="3">
    <name type="scientific">uncultured Caudovirales phage</name>
    <dbReference type="NCBI Taxonomy" id="2100421"/>
    <lineage>
        <taxon>Viruses</taxon>
        <taxon>Duplodnaviria</taxon>
        <taxon>Heunggongvirae</taxon>
        <taxon>Uroviricota</taxon>
        <taxon>Caudoviricetes</taxon>
        <taxon>Peduoviridae</taxon>
        <taxon>Maltschvirus</taxon>
        <taxon>Maltschvirus maltsch</taxon>
    </lineage>
</organism>
<proteinExistence type="predicted"/>
<protein>
    <recommendedName>
        <fullName evidence="2">dATP/dGTP diphosphohydrolase N-terminal domain-containing protein</fullName>
    </recommendedName>
</protein>
<evidence type="ECO:0000259" key="2">
    <source>
        <dbReference type="Pfam" id="PF18909"/>
    </source>
</evidence>
<dbReference type="InterPro" id="IPR044038">
    <property type="entry name" value="dATP/dGTP_diPOhydrolase_N"/>
</dbReference>
<evidence type="ECO:0000313" key="3">
    <source>
        <dbReference type="EMBL" id="CAB5178747.1"/>
    </source>
</evidence>
<reference evidence="3" key="1">
    <citation type="submission" date="2020-05" db="EMBL/GenBank/DDBJ databases">
        <authorList>
            <person name="Chiriac C."/>
            <person name="Salcher M."/>
            <person name="Ghai R."/>
            <person name="Kavagutti S V."/>
        </authorList>
    </citation>
    <scope>NUCLEOTIDE SEQUENCE</scope>
</reference>
<feature type="domain" description="dATP/dGTP diphosphohydrolase N-terminal" evidence="2">
    <location>
        <begin position="7"/>
        <end position="105"/>
    </location>
</feature>
<name>A0A6J7WGB3_9CAUD</name>
<gene>
    <name evidence="3" type="ORF">UFOVP158_32</name>
</gene>
<sequence length="143" mass="16041">MTAKETNPKEAIGSNKLPMHLWPTTATAYGCIGLLNGALKYGRSNFRPTGVKASIYYDALRRHLDAWFEGEEVDPDDLVPHLAASLADLAILVDSMAAGTFVDDRAYKIDYRKTVDLLTPHVQRLKELHRDKSPKHYTIKDSE</sequence>
<dbReference type="Pfam" id="PF18909">
    <property type="entry name" value="dGTP_diPhyd_N"/>
    <property type="match status" value="1"/>
</dbReference>